<proteinExistence type="predicted"/>
<feature type="transmembrane region" description="Helical" evidence="1">
    <location>
        <begin position="32"/>
        <end position="58"/>
    </location>
</feature>
<feature type="transmembrane region" description="Helical" evidence="1">
    <location>
        <begin position="78"/>
        <end position="97"/>
    </location>
</feature>
<gene>
    <name evidence="2" type="ORF">COT93_01675</name>
</gene>
<keyword evidence="1" id="KW-0472">Membrane</keyword>
<reference evidence="3" key="1">
    <citation type="submission" date="2017-09" db="EMBL/GenBank/DDBJ databases">
        <title>Depth-based differentiation of microbial function through sediment-hosted aquifers and enrichment of novel symbionts in the deep terrestrial subsurface.</title>
        <authorList>
            <person name="Probst A.J."/>
            <person name="Ladd B."/>
            <person name="Jarett J.K."/>
            <person name="Geller-Mcgrath D.E."/>
            <person name="Sieber C.M.K."/>
            <person name="Emerson J.B."/>
            <person name="Anantharaman K."/>
            <person name="Thomas B.C."/>
            <person name="Malmstrom R."/>
            <person name="Stieglmeier M."/>
            <person name="Klingl A."/>
            <person name="Woyke T."/>
            <person name="Ryan C.M."/>
            <person name="Banfield J.F."/>
        </authorList>
    </citation>
    <scope>NUCLEOTIDE SEQUENCE [LARGE SCALE GENOMIC DNA]</scope>
</reference>
<name>A0A2H0V977_9BACT</name>
<dbReference type="AlphaFoldDB" id="A0A2H0V977"/>
<evidence type="ECO:0000313" key="2">
    <source>
        <dbReference type="EMBL" id="PIR95621.1"/>
    </source>
</evidence>
<accession>A0A2H0V977</accession>
<feature type="transmembrane region" description="Helical" evidence="1">
    <location>
        <begin position="104"/>
        <end position="121"/>
    </location>
</feature>
<keyword evidence="1" id="KW-0812">Transmembrane</keyword>
<evidence type="ECO:0008006" key="4">
    <source>
        <dbReference type="Google" id="ProtNLM"/>
    </source>
</evidence>
<dbReference type="EMBL" id="PFAL01000015">
    <property type="protein sequence ID" value="PIR95621.1"/>
    <property type="molecule type" value="Genomic_DNA"/>
</dbReference>
<organism evidence="2 3">
    <name type="scientific">Candidatus Falkowbacteria bacterium CG10_big_fil_rev_8_21_14_0_10_37_18</name>
    <dbReference type="NCBI Taxonomy" id="1974562"/>
    <lineage>
        <taxon>Bacteria</taxon>
        <taxon>Candidatus Falkowiibacteriota</taxon>
    </lineage>
</organism>
<feature type="transmembrane region" description="Helical" evidence="1">
    <location>
        <begin position="6"/>
        <end position="25"/>
    </location>
</feature>
<evidence type="ECO:0000256" key="1">
    <source>
        <dbReference type="SAM" id="Phobius"/>
    </source>
</evidence>
<protein>
    <recommendedName>
        <fullName evidence="4">Metal-dependent hydrolase</fullName>
    </recommendedName>
</protein>
<sequence>MEHLPLPLHLSIHFILAVLVGWLLGRRFNKPALGIIAGLLGGFFIDLDHVLEYFLVFGPHFNLAYFLDGRQFLASSQVHSWFHAWEYAPILLLLAWLLRKKKAVMVFIIVLTVGGLVHLASDCLINQYPFRNYSLLYRWRVNFAADQILSPEQYQEFLNQKKYFDS</sequence>
<evidence type="ECO:0000313" key="3">
    <source>
        <dbReference type="Proteomes" id="UP000229972"/>
    </source>
</evidence>
<comment type="caution">
    <text evidence="2">The sequence shown here is derived from an EMBL/GenBank/DDBJ whole genome shotgun (WGS) entry which is preliminary data.</text>
</comment>
<keyword evidence="1" id="KW-1133">Transmembrane helix</keyword>
<dbReference type="Proteomes" id="UP000229972">
    <property type="component" value="Unassembled WGS sequence"/>
</dbReference>